<dbReference type="Pfam" id="PF01939">
    <property type="entry name" value="NucS_C"/>
    <property type="match status" value="1"/>
</dbReference>
<proteinExistence type="predicted"/>
<dbReference type="Gene3D" id="3.40.1350.10">
    <property type="match status" value="1"/>
</dbReference>
<sequence length="329" mass="38196">MATEIKTWQLVNGKLAQVSSSMVDNARKEREDLEKWIKSNPEILGSDIAIIGEQVKTKSGPLDFLGIDRDGNLVVIELKRDKLPREALAQAIDYASDISNYEPDTLNDICQTFTGQTLGDYLTEKFPETNFEEVSVNQTQRLLLVGFAIEEPLHRMIEWLSENYSLAINAIVLHYVKTNSGDELLSRTVIIPEDVEREKVNKKKYAIEMSNDPGKYDEANLRAQLKKYFSKNLYSAKRIRDYFIPILLNNETVTREQMRKEFVKMKAAPDESQAGYFLALISNQLGHKWKDYLRQIIHFEYPKYHWEKDNFSIPPEYRKLVEDVLSEFK</sequence>
<comment type="caution">
    <text evidence="2">The sequence shown here is derived from an EMBL/GenBank/DDBJ whole genome shotgun (WGS) entry which is preliminary data.</text>
</comment>
<organism evidence="2 3">
    <name type="scientific">Candidatus Defluviibacterium haderslevense</name>
    <dbReference type="NCBI Taxonomy" id="2981993"/>
    <lineage>
        <taxon>Bacteria</taxon>
        <taxon>Pseudomonadati</taxon>
        <taxon>Bacteroidota</taxon>
        <taxon>Saprospiria</taxon>
        <taxon>Saprospirales</taxon>
        <taxon>Saprospiraceae</taxon>
        <taxon>Candidatus Defluviibacterium</taxon>
    </lineage>
</organism>
<name>A0A9D7S6L6_9BACT</name>
<feature type="domain" description="Endonuclease NucS C-terminal" evidence="1">
    <location>
        <begin position="31"/>
        <end position="96"/>
    </location>
</feature>
<accession>A0A9D7S6L6</accession>
<dbReference type="GO" id="GO:0004519">
    <property type="term" value="F:endonuclease activity"/>
    <property type="evidence" value="ECO:0007669"/>
    <property type="project" value="InterPro"/>
</dbReference>
<evidence type="ECO:0000313" key="3">
    <source>
        <dbReference type="Proteomes" id="UP000808349"/>
    </source>
</evidence>
<dbReference type="AlphaFoldDB" id="A0A9D7S6L6"/>
<evidence type="ECO:0000259" key="1">
    <source>
        <dbReference type="Pfam" id="PF01939"/>
    </source>
</evidence>
<protein>
    <submittedName>
        <fullName evidence="2">DUF91 domain-containing protein</fullName>
    </submittedName>
</protein>
<reference evidence="2 3" key="1">
    <citation type="submission" date="2020-10" db="EMBL/GenBank/DDBJ databases">
        <title>Connecting structure to function with the recovery of over 1000 high-quality activated sludge metagenome-assembled genomes encoding full-length rRNA genes using long-read sequencing.</title>
        <authorList>
            <person name="Singleton C.M."/>
            <person name="Petriglieri F."/>
            <person name="Kristensen J.M."/>
            <person name="Kirkegaard R.H."/>
            <person name="Michaelsen T.Y."/>
            <person name="Andersen M.H."/>
            <person name="Karst S.M."/>
            <person name="Dueholm M.S."/>
            <person name="Nielsen P.H."/>
            <person name="Albertsen M."/>
        </authorList>
    </citation>
    <scope>NUCLEOTIDE SEQUENCE [LARGE SCALE GENOMIC DNA]</scope>
    <source>
        <strain evidence="2">Ribe_18-Q3-R11-54_BAT3C.373</strain>
    </source>
</reference>
<dbReference type="InterPro" id="IPR011856">
    <property type="entry name" value="tRNA_endonuc-like_dom_sf"/>
</dbReference>
<dbReference type="EMBL" id="JADKFW010000001">
    <property type="protein sequence ID" value="MBK9715926.1"/>
    <property type="molecule type" value="Genomic_DNA"/>
</dbReference>
<dbReference type="Proteomes" id="UP000808349">
    <property type="component" value="Unassembled WGS sequence"/>
</dbReference>
<dbReference type="InterPro" id="IPR048301">
    <property type="entry name" value="NucS_C"/>
</dbReference>
<dbReference type="GO" id="GO:0003676">
    <property type="term" value="F:nucleic acid binding"/>
    <property type="evidence" value="ECO:0007669"/>
    <property type="project" value="InterPro"/>
</dbReference>
<evidence type="ECO:0000313" key="2">
    <source>
        <dbReference type="EMBL" id="MBK9715926.1"/>
    </source>
</evidence>
<gene>
    <name evidence="2" type="ORF">IPO85_00030</name>
</gene>